<keyword evidence="3" id="KW-0732">Signal</keyword>
<sequence length="326" mass="36162">MNVKKHVLIIVGIAVLIGIALWAWPAKKPSEPKKVSATFVATGAEGLLKYVIEQLKLDKQHGLDLTIQAVEPGEVARRTIAREVDVGALSPIELVQSQQAGRDIRALAPLLTAIHGLLVKTNSKYRTIDDLKGKKIAVLPKATAGYQSMALELKILGIDLEKEFSLTFGGIPDILSSLKGGEVDAAFLPDPLAAQLIVSGQYRELLNLADLWKEKYNIPYFFNARAAYADWIAANRDTAEHFAAMRIEASKQIKDHPEIVAKYAREVVGAKTEAEVNFIVERLSKAFPSRWDDEFIDNAVFVMQKAAEFGFIKEIPRNPRELFIKF</sequence>
<dbReference type="Pfam" id="PF12974">
    <property type="entry name" value="Phosphonate-bd"/>
    <property type="match status" value="1"/>
</dbReference>
<organism evidence="5 6">
    <name type="scientific">Candidatus Giovannonibacteria bacterium RIFCSPHIGHO2_02_FULL_45_40</name>
    <dbReference type="NCBI Taxonomy" id="1798337"/>
    <lineage>
        <taxon>Bacteria</taxon>
        <taxon>Candidatus Giovannoniibacteriota</taxon>
    </lineage>
</organism>
<keyword evidence="4" id="KW-1133">Transmembrane helix</keyword>
<proteinExistence type="inferred from homology"/>
<dbReference type="Proteomes" id="UP000178743">
    <property type="component" value="Unassembled WGS sequence"/>
</dbReference>
<comment type="similarity">
    <text evidence="2">Belongs to the bacterial solute-binding protein SsuA/TauA family.</text>
</comment>
<accession>A0A1F5W6H8</accession>
<dbReference type="GO" id="GO:0042597">
    <property type="term" value="C:periplasmic space"/>
    <property type="evidence" value="ECO:0007669"/>
    <property type="project" value="UniProtKB-SubCell"/>
</dbReference>
<keyword evidence="4" id="KW-0472">Membrane</keyword>
<dbReference type="PANTHER" id="PTHR30024">
    <property type="entry name" value="ALIPHATIC SULFONATES-BINDING PROTEIN-RELATED"/>
    <property type="match status" value="1"/>
</dbReference>
<dbReference type="SUPFAM" id="SSF53850">
    <property type="entry name" value="Periplasmic binding protein-like II"/>
    <property type="match status" value="1"/>
</dbReference>
<dbReference type="Gene3D" id="3.40.190.10">
    <property type="entry name" value="Periplasmic binding protein-like II"/>
    <property type="match status" value="2"/>
</dbReference>
<evidence type="ECO:0000256" key="1">
    <source>
        <dbReference type="ARBA" id="ARBA00004418"/>
    </source>
</evidence>
<dbReference type="AlphaFoldDB" id="A0A1F5W6H8"/>
<name>A0A1F5W6H8_9BACT</name>
<evidence type="ECO:0000313" key="6">
    <source>
        <dbReference type="Proteomes" id="UP000178743"/>
    </source>
</evidence>
<feature type="transmembrane region" description="Helical" evidence="4">
    <location>
        <begin position="6"/>
        <end position="24"/>
    </location>
</feature>
<evidence type="ECO:0000256" key="4">
    <source>
        <dbReference type="SAM" id="Phobius"/>
    </source>
</evidence>
<reference evidence="5 6" key="1">
    <citation type="journal article" date="2016" name="Nat. Commun.">
        <title>Thousands of microbial genomes shed light on interconnected biogeochemical processes in an aquifer system.</title>
        <authorList>
            <person name="Anantharaman K."/>
            <person name="Brown C.T."/>
            <person name="Hug L.A."/>
            <person name="Sharon I."/>
            <person name="Castelle C.J."/>
            <person name="Probst A.J."/>
            <person name="Thomas B.C."/>
            <person name="Singh A."/>
            <person name="Wilkins M.J."/>
            <person name="Karaoz U."/>
            <person name="Brodie E.L."/>
            <person name="Williams K.H."/>
            <person name="Hubbard S.S."/>
            <person name="Banfield J.F."/>
        </authorList>
    </citation>
    <scope>NUCLEOTIDE SEQUENCE [LARGE SCALE GENOMIC DNA]</scope>
</reference>
<dbReference type="EMBL" id="MFHP01000033">
    <property type="protein sequence ID" value="OGF71299.1"/>
    <property type="molecule type" value="Genomic_DNA"/>
</dbReference>
<evidence type="ECO:0000256" key="2">
    <source>
        <dbReference type="ARBA" id="ARBA00010742"/>
    </source>
</evidence>
<evidence type="ECO:0000313" key="5">
    <source>
        <dbReference type="EMBL" id="OGF71299.1"/>
    </source>
</evidence>
<comment type="caution">
    <text evidence="5">The sequence shown here is derived from an EMBL/GenBank/DDBJ whole genome shotgun (WGS) entry which is preliminary data.</text>
</comment>
<evidence type="ECO:0000256" key="3">
    <source>
        <dbReference type="ARBA" id="ARBA00022729"/>
    </source>
</evidence>
<dbReference type="PANTHER" id="PTHR30024:SF47">
    <property type="entry name" value="TAURINE-BINDING PERIPLASMIC PROTEIN"/>
    <property type="match status" value="1"/>
</dbReference>
<comment type="subcellular location">
    <subcellularLocation>
        <location evidence="1">Periplasm</location>
    </subcellularLocation>
</comment>
<gene>
    <name evidence="5" type="ORF">A3C05_04400</name>
</gene>
<keyword evidence="4" id="KW-0812">Transmembrane</keyword>
<protein>
    <submittedName>
        <fullName evidence="5">Uncharacterized protein</fullName>
    </submittedName>
</protein>